<proteinExistence type="predicted"/>
<dbReference type="Gramene" id="OMERI10G05130.1">
    <property type="protein sequence ID" value="OMERI10G05130.1"/>
    <property type="gene ID" value="OMERI10G05130"/>
</dbReference>
<sequence length="382" mass="43170">MQGKRDPPSQSILDERLIEVRASFRHASAVGMFQLRSPMHRDALVHSEPFVYDGMHTVTFVMIRYSREGWFLFLDFPLDFVDWEHLNLSTASFGQLSYWLERDQMKGRVLVRAKFKDNDYVPRKIVVHDPVGVGSGGESWTNPADDDNDPDDGNIWQFGQNPVPPGDWDDLVQQQQAADEQHEDAWGQDHPMGQIMEVNPDGLIHLAPIVHQDINDVAPAQKELFLARLDKIARSETPKHPYFYPMAGLEEKIDFLCKAKDHVLHFTDNEPIPPIVKLLNHFSPLVLPKKTMFDAAPHVVSKSADWALGLCKSVSNPWDSQTHNDMEILDVAPLSIQPPSSPVYKAPAALLLPKAPFPWSKKRDEEGQRGWVGVPPTTAASR</sequence>
<reference evidence="3" key="2">
    <citation type="submission" date="2018-05" db="EMBL/GenBank/DDBJ databases">
        <title>OmerRS3 (Oryza meridionalis Reference Sequence Version 3).</title>
        <authorList>
            <person name="Zhang J."/>
            <person name="Kudrna D."/>
            <person name="Lee S."/>
            <person name="Talag J."/>
            <person name="Welchert J."/>
            <person name="Wing R.A."/>
        </authorList>
    </citation>
    <scope>NUCLEOTIDE SEQUENCE [LARGE SCALE GENOMIC DNA]</scope>
    <source>
        <strain evidence="3">cv. OR44</strain>
    </source>
</reference>
<name>A0A0E0EWY5_9ORYZ</name>
<dbReference type="PANTHER" id="PTHR33075">
    <property type="entry name" value="OS02G0499800 PROTEIN"/>
    <property type="match status" value="1"/>
</dbReference>
<dbReference type="InterPro" id="IPR056018">
    <property type="entry name" value="DUF7597"/>
</dbReference>
<dbReference type="AlphaFoldDB" id="A0A0E0EWY5"/>
<evidence type="ECO:0000256" key="1">
    <source>
        <dbReference type="SAM" id="MobiDB-lite"/>
    </source>
</evidence>
<dbReference type="STRING" id="40149.A0A0E0EWY5"/>
<dbReference type="PANTHER" id="PTHR33075:SF7">
    <property type="entry name" value="OS02G0303350 PROTEIN"/>
    <property type="match status" value="1"/>
</dbReference>
<evidence type="ECO:0000313" key="4">
    <source>
        <dbReference type="Proteomes" id="UP000008021"/>
    </source>
</evidence>
<dbReference type="Pfam" id="PF24530">
    <property type="entry name" value="DUF7597"/>
    <property type="match status" value="1"/>
</dbReference>
<feature type="region of interest" description="Disordered" evidence="1">
    <location>
        <begin position="132"/>
        <end position="157"/>
    </location>
</feature>
<dbReference type="EnsemblPlants" id="OMERI10G05130.1">
    <property type="protein sequence ID" value="OMERI10G05130.1"/>
    <property type="gene ID" value="OMERI10G05130"/>
</dbReference>
<feature type="region of interest" description="Disordered" evidence="1">
    <location>
        <begin position="360"/>
        <end position="382"/>
    </location>
</feature>
<feature type="domain" description="DUF7597" evidence="2">
    <location>
        <begin position="11"/>
        <end position="61"/>
    </location>
</feature>
<evidence type="ECO:0000313" key="3">
    <source>
        <dbReference type="EnsemblPlants" id="OMERI10G05130.1"/>
    </source>
</evidence>
<protein>
    <recommendedName>
        <fullName evidence="2">DUF7597 domain-containing protein</fullName>
    </recommendedName>
</protein>
<dbReference type="Proteomes" id="UP000008021">
    <property type="component" value="Chromosome 10"/>
</dbReference>
<reference evidence="3" key="1">
    <citation type="submission" date="2015-04" db="UniProtKB">
        <authorList>
            <consortium name="EnsemblPlants"/>
        </authorList>
    </citation>
    <scope>IDENTIFICATION</scope>
</reference>
<dbReference type="HOGENOM" id="CLU_724393_0_0_1"/>
<organism evidence="3">
    <name type="scientific">Oryza meridionalis</name>
    <dbReference type="NCBI Taxonomy" id="40149"/>
    <lineage>
        <taxon>Eukaryota</taxon>
        <taxon>Viridiplantae</taxon>
        <taxon>Streptophyta</taxon>
        <taxon>Embryophyta</taxon>
        <taxon>Tracheophyta</taxon>
        <taxon>Spermatophyta</taxon>
        <taxon>Magnoliopsida</taxon>
        <taxon>Liliopsida</taxon>
        <taxon>Poales</taxon>
        <taxon>Poaceae</taxon>
        <taxon>BOP clade</taxon>
        <taxon>Oryzoideae</taxon>
        <taxon>Oryzeae</taxon>
        <taxon>Oryzinae</taxon>
        <taxon>Oryza</taxon>
    </lineage>
</organism>
<accession>A0A0E0EWY5</accession>
<evidence type="ECO:0000259" key="2">
    <source>
        <dbReference type="Pfam" id="PF24530"/>
    </source>
</evidence>
<dbReference type="eggNOG" id="ENOG502R49M">
    <property type="taxonomic scope" value="Eukaryota"/>
</dbReference>
<keyword evidence="4" id="KW-1185">Reference proteome</keyword>